<keyword evidence="3" id="KW-1185">Reference proteome</keyword>
<dbReference type="OMA" id="RFLLWSC"/>
<evidence type="ECO:0000256" key="1">
    <source>
        <dbReference type="SAM" id="Phobius"/>
    </source>
</evidence>
<protein>
    <submittedName>
        <fullName evidence="2">Small integral membrane protein 38</fullName>
    </submittedName>
</protein>
<keyword evidence="1" id="KW-1133">Transmembrane helix</keyword>
<dbReference type="RefSeq" id="XP_029813206.1">
    <property type="nucleotide sequence ID" value="XM_029957346.1"/>
</dbReference>
<proteinExistence type="predicted"/>
<reference evidence="2 3" key="1">
    <citation type="submission" date="2019-05" db="EMBL/GenBank/DDBJ databases">
        <title>A Chromosome-scale Meerkat (S. suricatta) Genome Assembly.</title>
        <authorList>
            <person name="Dudchenko O."/>
            <person name="Lieberman Aiden E."/>
            <person name="Tung J."/>
            <person name="Barreiro L.B."/>
            <person name="Clutton-Brock T.H."/>
        </authorList>
    </citation>
    <scope>NUCLEOTIDE SEQUENCE [LARGE SCALE GENOMIC DNA]</scope>
</reference>
<reference evidence="2" key="3">
    <citation type="submission" date="2025-09" db="UniProtKB">
        <authorList>
            <consortium name="Ensembl"/>
        </authorList>
    </citation>
    <scope>IDENTIFICATION</scope>
</reference>
<evidence type="ECO:0000313" key="2">
    <source>
        <dbReference type="Ensembl" id="ENSSSUP00005007361.1"/>
    </source>
</evidence>
<evidence type="ECO:0000313" key="3">
    <source>
        <dbReference type="Proteomes" id="UP000472268"/>
    </source>
</evidence>
<organism evidence="2 3">
    <name type="scientific">Suricata suricatta</name>
    <name type="common">Meerkat</name>
    <dbReference type="NCBI Taxonomy" id="37032"/>
    <lineage>
        <taxon>Eukaryota</taxon>
        <taxon>Metazoa</taxon>
        <taxon>Chordata</taxon>
        <taxon>Craniata</taxon>
        <taxon>Vertebrata</taxon>
        <taxon>Euteleostomi</taxon>
        <taxon>Mammalia</taxon>
        <taxon>Eutheria</taxon>
        <taxon>Laurasiatheria</taxon>
        <taxon>Carnivora</taxon>
        <taxon>Feliformia</taxon>
        <taxon>Herpestidae</taxon>
        <taxon>Suricata</taxon>
    </lineage>
</organism>
<keyword evidence="1" id="KW-0812">Transmembrane</keyword>
<name>A0A673TEF1_SURSU</name>
<reference evidence="2" key="2">
    <citation type="submission" date="2025-08" db="UniProtKB">
        <authorList>
            <consortium name="Ensembl"/>
        </authorList>
    </citation>
    <scope>IDENTIFICATION</scope>
</reference>
<gene>
    <name evidence="2" type="primary">SMIM38</name>
</gene>
<dbReference type="Ensembl" id="ENSSSUT00005008513.1">
    <property type="protein sequence ID" value="ENSSSUP00005007361.1"/>
    <property type="gene ID" value="ENSSSUG00005004790.1"/>
</dbReference>
<dbReference type="AlphaFoldDB" id="A0A673TEF1"/>
<dbReference type="Proteomes" id="UP000472268">
    <property type="component" value="Chromosome 11"/>
</dbReference>
<dbReference type="CTD" id="107984345"/>
<sequence>MGPGSAGSVGPDPLMALLVVILLARFLLWSCLGAFIDYKLARRRARKPKED</sequence>
<feature type="transmembrane region" description="Helical" evidence="1">
    <location>
        <begin position="14"/>
        <end position="36"/>
    </location>
</feature>
<dbReference type="GeneID" id="115306782"/>
<accession>A0A673TEF1</accession>
<keyword evidence="1" id="KW-0472">Membrane</keyword>